<dbReference type="PROSITE" id="PS51257">
    <property type="entry name" value="PROKAR_LIPOPROTEIN"/>
    <property type="match status" value="1"/>
</dbReference>
<name>A0ABS8A3M4_9FLAO</name>
<keyword evidence="3" id="KW-1185">Reference proteome</keyword>
<accession>A0ABS8A3M4</accession>
<gene>
    <name evidence="2" type="ORF">JI747_012030</name>
</gene>
<reference evidence="2 3" key="1">
    <citation type="submission" date="2021-09" db="EMBL/GenBank/DDBJ databases">
        <title>Genome sequencing and assembly of Chryseobacterium sp. RG1.</title>
        <authorList>
            <person name="Chhetri G."/>
        </authorList>
    </citation>
    <scope>NUCLEOTIDE SEQUENCE [LARGE SCALE GENOMIC DNA]</scope>
    <source>
        <strain evidence="2 3">RG1</strain>
    </source>
</reference>
<evidence type="ECO:0000313" key="2">
    <source>
        <dbReference type="EMBL" id="MCA6067913.1"/>
    </source>
</evidence>
<keyword evidence="1" id="KW-0812">Transmembrane</keyword>
<comment type="caution">
    <text evidence="2">The sequence shown here is derived from an EMBL/GenBank/DDBJ whole genome shotgun (WGS) entry which is preliminary data.</text>
</comment>
<dbReference type="Proteomes" id="UP000618240">
    <property type="component" value="Unassembled WGS sequence"/>
</dbReference>
<dbReference type="EMBL" id="JAERSE020000003">
    <property type="protein sequence ID" value="MCA6067913.1"/>
    <property type="molecule type" value="Genomic_DNA"/>
</dbReference>
<sequence length="189" mass="21136">MKARIMLLILLSSLILGCRTKHKMVTTYKENKEETEKIKVDSLGLQNLKVVQNTSANTVSDEKKNEVSGEMLITGKSDAFNPFIFHNVVGSDTIQSISIIGNAEYLISNRFAKTDHKKSDARKEEVTNVVQETAQKSVSKEIVQKSASEVSEKTKEIKSNGFQAGAWIVIAVAVIILILTFFTYKYFKK</sequence>
<evidence type="ECO:0000256" key="1">
    <source>
        <dbReference type="SAM" id="Phobius"/>
    </source>
</evidence>
<keyword evidence="1" id="KW-1133">Transmembrane helix</keyword>
<proteinExistence type="predicted"/>
<evidence type="ECO:0008006" key="4">
    <source>
        <dbReference type="Google" id="ProtNLM"/>
    </source>
</evidence>
<evidence type="ECO:0000313" key="3">
    <source>
        <dbReference type="Proteomes" id="UP000618240"/>
    </source>
</evidence>
<organism evidence="2 3">
    <name type="scientific">Chryseobacterium tagetis</name>
    <dbReference type="NCBI Taxonomy" id="2801334"/>
    <lineage>
        <taxon>Bacteria</taxon>
        <taxon>Pseudomonadati</taxon>
        <taxon>Bacteroidota</taxon>
        <taxon>Flavobacteriia</taxon>
        <taxon>Flavobacteriales</taxon>
        <taxon>Weeksellaceae</taxon>
        <taxon>Chryseobacterium group</taxon>
        <taxon>Chryseobacterium</taxon>
    </lineage>
</organism>
<dbReference type="RefSeq" id="WP_225688988.1">
    <property type="nucleotide sequence ID" value="NZ_JAERSE020000003.1"/>
</dbReference>
<keyword evidence="1" id="KW-0472">Membrane</keyword>
<protein>
    <recommendedName>
        <fullName evidence="4">Lipoprotein</fullName>
    </recommendedName>
</protein>
<feature type="transmembrane region" description="Helical" evidence="1">
    <location>
        <begin position="164"/>
        <end position="184"/>
    </location>
</feature>